<evidence type="ECO:0000313" key="1">
    <source>
        <dbReference type="EMBL" id="DAF50149.1"/>
    </source>
</evidence>
<sequence length="57" mass="6696">MTPVFVLGYTRRRRFYRRQRSRLNNPQAARECGIQASHTHQLTAERTALPNARRTIA</sequence>
<protein>
    <submittedName>
        <fullName evidence="1">Uncharacterized protein</fullName>
    </submittedName>
</protein>
<dbReference type="EMBL" id="BK032592">
    <property type="protein sequence ID" value="DAF50149.1"/>
    <property type="molecule type" value="Genomic_DNA"/>
</dbReference>
<organism evidence="1">
    <name type="scientific">Siphoviridae sp. ctzyE57</name>
    <dbReference type="NCBI Taxonomy" id="2827982"/>
    <lineage>
        <taxon>Viruses</taxon>
        <taxon>Duplodnaviria</taxon>
        <taxon>Heunggongvirae</taxon>
        <taxon>Uroviricota</taxon>
        <taxon>Caudoviricetes</taxon>
    </lineage>
</organism>
<accession>A0A8S5SGN3</accession>
<name>A0A8S5SGN3_9CAUD</name>
<reference evidence="1" key="1">
    <citation type="journal article" date="2021" name="Proc. Natl. Acad. Sci. U.S.A.">
        <title>A Catalog of Tens of Thousands of Viruses from Human Metagenomes Reveals Hidden Associations with Chronic Diseases.</title>
        <authorList>
            <person name="Tisza M.J."/>
            <person name="Buck C.B."/>
        </authorList>
    </citation>
    <scope>NUCLEOTIDE SEQUENCE</scope>
    <source>
        <strain evidence="1">CtzyE57</strain>
    </source>
</reference>
<proteinExistence type="predicted"/>